<feature type="region of interest" description="Disordered" evidence="2">
    <location>
        <begin position="148"/>
        <end position="178"/>
    </location>
</feature>
<feature type="domain" description="C2H2-type" evidence="3">
    <location>
        <begin position="21"/>
        <end position="48"/>
    </location>
</feature>
<dbReference type="GO" id="GO:0009740">
    <property type="term" value="P:gibberellic acid mediated signaling pathway"/>
    <property type="evidence" value="ECO:0007669"/>
    <property type="project" value="TreeGrafter"/>
</dbReference>
<dbReference type="InterPro" id="IPR013087">
    <property type="entry name" value="Znf_C2H2_type"/>
</dbReference>
<dbReference type="PROSITE" id="PS50157">
    <property type="entry name" value="ZINC_FINGER_C2H2_2"/>
    <property type="match status" value="1"/>
</dbReference>
<dbReference type="PANTHER" id="PTHR46353:SF23">
    <property type="entry name" value="C2H2 ZINC FINGER-CONTAINING PROTEIN-RELATED"/>
    <property type="match status" value="1"/>
</dbReference>
<evidence type="ECO:0000259" key="3">
    <source>
        <dbReference type="PROSITE" id="PS50157"/>
    </source>
</evidence>
<keyword evidence="1" id="KW-0862">Zinc</keyword>
<organism evidence="4">
    <name type="scientific">Fagus sylvatica</name>
    <name type="common">Beechnut</name>
    <dbReference type="NCBI Taxonomy" id="28930"/>
    <lineage>
        <taxon>Eukaryota</taxon>
        <taxon>Viridiplantae</taxon>
        <taxon>Streptophyta</taxon>
        <taxon>Embryophyta</taxon>
        <taxon>Tracheophyta</taxon>
        <taxon>Spermatophyta</taxon>
        <taxon>Magnoliopsida</taxon>
        <taxon>eudicotyledons</taxon>
        <taxon>Gunneridae</taxon>
        <taxon>Pentapetalae</taxon>
        <taxon>rosids</taxon>
        <taxon>fabids</taxon>
        <taxon>Fagales</taxon>
        <taxon>Fagaceae</taxon>
        <taxon>Fagus</taxon>
    </lineage>
</organism>
<reference evidence="4" key="1">
    <citation type="submission" date="2018-02" db="EMBL/GenBank/DDBJ databases">
        <authorList>
            <person name="Cohen D.B."/>
            <person name="Kent A.D."/>
        </authorList>
    </citation>
    <scope>NUCLEOTIDE SEQUENCE</scope>
</reference>
<dbReference type="PANTHER" id="PTHR46353">
    <property type="entry name" value="ZINC FINGER PROTEIN 5"/>
    <property type="match status" value="1"/>
</dbReference>
<dbReference type="GO" id="GO:0005634">
    <property type="term" value="C:nucleus"/>
    <property type="evidence" value="ECO:0007669"/>
    <property type="project" value="TreeGrafter"/>
</dbReference>
<feature type="compositionally biased region" description="Basic and acidic residues" evidence="2">
    <location>
        <begin position="163"/>
        <end position="175"/>
    </location>
</feature>
<accession>A0A2N9FP39</accession>
<evidence type="ECO:0000313" key="4">
    <source>
        <dbReference type="EMBL" id="SPC92496.1"/>
    </source>
</evidence>
<dbReference type="InterPro" id="IPR044299">
    <property type="entry name" value="GIS3/ZFP5/ZFP6"/>
</dbReference>
<protein>
    <recommendedName>
        <fullName evidence="3">C2H2-type domain-containing protein</fullName>
    </recommendedName>
</protein>
<evidence type="ECO:0000256" key="1">
    <source>
        <dbReference type="PROSITE-ProRule" id="PRU00042"/>
    </source>
</evidence>
<evidence type="ECO:0000256" key="2">
    <source>
        <dbReference type="SAM" id="MobiDB-lite"/>
    </source>
</evidence>
<keyword evidence="1" id="KW-0479">Metal-binding</keyword>
<dbReference type="PROSITE" id="PS00028">
    <property type="entry name" value="ZINC_FINGER_C2H2_1"/>
    <property type="match status" value="1"/>
</dbReference>
<name>A0A2N9FP39_FAGSY</name>
<gene>
    <name evidence="4" type="ORF">FSB_LOCUS20378</name>
</gene>
<keyword evidence="1" id="KW-0863">Zinc-finger</keyword>
<dbReference type="GO" id="GO:0009736">
    <property type="term" value="P:cytokinin-activated signaling pathway"/>
    <property type="evidence" value="ECO:0007669"/>
    <property type="project" value="TreeGrafter"/>
</dbReference>
<dbReference type="GO" id="GO:0008270">
    <property type="term" value="F:zinc ion binding"/>
    <property type="evidence" value="ECO:0007669"/>
    <property type="project" value="UniProtKB-KW"/>
</dbReference>
<dbReference type="Pfam" id="PF13912">
    <property type="entry name" value="zf-C2H2_6"/>
    <property type="match status" value="1"/>
</dbReference>
<dbReference type="AlphaFoldDB" id="A0A2N9FP39"/>
<dbReference type="GO" id="GO:0000976">
    <property type="term" value="F:transcription cis-regulatory region binding"/>
    <property type="evidence" value="ECO:0007669"/>
    <property type="project" value="TreeGrafter"/>
</dbReference>
<dbReference type="EMBL" id="OIVN01001313">
    <property type="protein sequence ID" value="SPC92496.1"/>
    <property type="molecule type" value="Genomic_DNA"/>
</dbReference>
<proteinExistence type="predicted"/>
<dbReference type="GO" id="GO:0010090">
    <property type="term" value="P:trichome morphogenesis"/>
    <property type="evidence" value="ECO:0007669"/>
    <property type="project" value="InterPro"/>
</dbReference>
<sequence length="196" mass="21524">MENNSNSNDIMATSGPHNDAFRCHYCFKTFETGQALGGHQNAHKLTRAIKRVTDVMVENQCRSIALVPTNVHQRAIGPKLYQEPGPVIPMTVIGDGVPQLQFMAAGEGSHPQYHPHVNPTVCEYPRSPEIVTKDYFGEWMLINGIGGGEDGGGSSKPFQTNISDHDGRVSERGEEADNLANSENKEDLYLDLKLGF</sequence>
<dbReference type="GO" id="GO:0003700">
    <property type="term" value="F:DNA-binding transcription factor activity"/>
    <property type="evidence" value="ECO:0007669"/>
    <property type="project" value="TreeGrafter"/>
</dbReference>